<keyword evidence="4" id="KW-0564">Palmitate</keyword>
<accession>A0AAW9R5D1</accession>
<feature type="domain" description="Outer membrane protein assembly factor BamE" evidence="5">
    <location>
        <begin position="28"/>
        <end position="96"/>
    </location>
</feature>
<dbReference type="GO" id="GO:0051205">
    <property type="term" value="P:protein insertion into membrane"/>
    <property type="evidence" value="ECO:0007669"/>
    <property type="project" value="UniProtKB-UniRule"/>
</dbReference>
<dbReference type="HAMAP" id="MF_00925">
    <property type="entry name" value="OM_assembly_BamE"/>
    <property type="match status" value="1"/>
</dbReference>
<keyword evidence="3 4" id="KW-0998">Cell outer membrane</keyword>
<sequence length="126" mass="13917">MLKLLVAAALTLALSGCGLLYKVDVYQGNLLDPDAVAQVQPGLTKRQVHSLLGSPSVEDPFHHSRWDYVSTISRRGAPTTVKNLTLTFDGDVLASVEGDYLEHDNLALYRHISKYGNLPKDKKKNR</sequence>
<dbReference type="GO" id="GO:1990063">
    <property type="term" value="C:Bam protein complex"/>
    <property type="evidence" value="ECO:0007669"/>
    <property type="project" value="TreeGrafter"/>
</dbReference>
<evidence type="ECO:0000259" key="5">
    <source>
        <dbReference type="Pfam" id="PF04355"/>
    </source>
</evidence>
<proteinExistence type="inferred from homology"/>
<dbReference type="InterPro" id="IPR026592">
    <property type="entry name" value="BamE"/>
</dbReference>
<keyword evidence="2 4" id="KW-0472">Membrane</keyword>
<comment type="subunit">
    <text evidence="4">Part of the Bam complex.</text>
</comment>
<dbReference type="RefSeq" id="WP_337334811.1">
    <property type="nucleotide sequence ID" value="NZ_JBBDHC010000005.1"/>
</dbReference>
<dbReference type="InterPro" id="IPR007450">
    <property type="entry name" value="BamE_dom"/>
</dbReference>
<keyword evidence="1 4" id="KW-0732">Signal</keyword>
<dbReference type="EMBL" id="JBBDHC010000005">
    <property type="protein sequence ID" value="MEJ1249099.1"/>
    <property type="molecule type" value="Genomic_DNA"/>
</dbReference>
<comment type="similarity">
    <text evidence="4">Belongs to the BamE family.</text>
</comment>
<comment type="function">
    <text evidence="4">Part of the outer membrane protein assembly complex, which is involved in assembly and insertion of beta-barrel proteins into the outer membrane.</text>
</comment>
<keyword evidence="4" id="KW-0449">Lipoprotein</keyword>
<evidence type="ECO:0000313" key="7">
    <source>
        <dbReference type="Proteomes" id="UP001364472"/>
    </source>
</evidence>
<dbReference type="GO" id="GO:0043165">
    <property type="term" value="P:Gram-negative-bacterium-type cell outer membrane assembly"/>
    <property type="evidence" value="ECO:0007669"/>
    <property type="project" value="UniProtKB-UniRule"/>
</dbReference>
<dbReference type="AlphaFoldDB" id="A0AAW9R5D1"/>
<dbReference type="PANTHER" id="PTHR37482:SF1">
    <property type="entry name" value="OUTER MEMBRANE PROTEIN ASSEMBLY FACTOR BAME"/>
    <property type="match status" value="1"/>
</dbReference>
<organism evidence="6 7">
    <name type="scientific">Denitratimonas tolerans</name>
    <dbReference type="NCBI Taxonomy" id="1338420"/>
    <lineage>
        <taxon>Bacteria</taxon>
        <taxon>Pseudomonadati</taxon>
        <taxon>Pseudomonadota</taxon>
        <taxon>Gammaproteobacteria</taxon>
        <taxon>Lysobacterales</taxon>
        <taxon>Lysobacteraceae</taxon>
        <taxon>Denitratimonas</taxon>
    </lineage>
</organism>
<dbReference type="Gene3D" id="3.30.1450.10">
    <property type="match status" value="1"/>
</dbReference>
<dbReference type="Pfam" id="PF04355">
    <property type="entry name" value="BamE"/>
    <property type="match status" value="1"/>
</dbReference>
<dbReference type="PROSITE" id="PS51257">
    <property type="entry name" value="PROKAR_LIPOPROTEIN"/>
    <property type="match status" value="1"/>
</dbReference>
<evidence type="ECO:0000313" key="6">
    <source>
        <dbReference type="EMBL" id="MEJ1249099.1"/>
    </source>
</evidence>
<protein>
    <recommendedName>
        <fullName evidence="4">Outer membrane protein assembly factor BamE</fullName>
    </recommendedName>
</protein>
<evidence type="ECO:0000256" key="3">
    <source>
        <dbReference type="ARBA" id="ARBA00023237"/>
    </source>
</evidence>
<dbReference type="InterPro" id="IPR037873">
    <property type="entry name" value="BamE-like"/>
</dbReference>
<keyword evidence="7" id="KW-1185">Reference proteome</keyword>
<dbReference type="PANTHER" id="PTHR37482">
    <property type="entry name" value="OUTER MEMBRANE PROTEIN ASSEMBLY FACTOR BAME"/>
    <property type="match status" value="1"/>
</dbReference>
<reference evidence="6 7" key="1">
    <citation type="journal article" date="2016" name="Antonie Van Leeuwenhoek">
        <title>Denitratimonas tolerans gen. nov., sp. nov., a denitrifying bacterium isolated from a bioreactor for tannery wastewater treatment.</title>
        <authorList>
            <person name="Han S.I."/>
            <person name="Kim J.O."/>
            <person name="Lee Y.R."/>
            <person name="Ekpeghere K.I."/>
            <person name="Koh S.C."/>
            <person name="Whang K.S."/>
        </authorList>
    </citation>
    <scope>NUCLEOTIDE SEQUENCE [LARGE SCALE GENOMIC DNA]</scope>
    <source>
        <strain evidence="6 7">KACC 17565</strain>
    </source>
</reference>
<dbReference type="Proteomes" id="UP001364472">
    <property type="component" value="Unassembled WGS sequence"/>
</dbReference>
<evidence type="ECO:0000256" key="4">
    <source>
        <dbReference type="HAMAP-Rule" id="MF_00925"/>
    </source>
</evidence>
<dbReference type="GO" id="GO:0030674">
    <property type="term" value="F:protein-macromolecule adaptor activity"/>
    <property type="evidence" value="ECO:0007669"/>
    <property type="project" value="TreeGrafter"/>
</dbReference>
<gene>
    <name evidence="4 6" type="primary">bamE</name>
    <name evidence="6" type="ORF">WB794_05360</name>
</gene>
<comment type="subcellular location">
    <subcellularLocation>
        <location evidence="4">Cell outer membrane</location>
        <topology evidence="4">Lipid-anchor</topology>
    </subcellularLocation>
</comment>
<comment type="caution">
    <text evidence="6">The sequence shown here is derived from an EMBL/GenBank/DDBJ whole genome shotgun (WGS) entry which is preliminary data.</text>
</comment>
<evidence type="ECO:0000256" key="2">
    <source>
        <dbReference type="ARBA" id="ARBA00023136"/>
    </source>
</evidence>
<name>A0AAW9R5D1_9GAMM</name>
<evidence type="ECO:0000256" key="1">
    <source>
        <dbReference type="ARBA" id="ARBA00022729"/>
    </source>
</evidence>